<evidence type="ECO:0000313" key="2">
    <source>
        <dbReference type="Proteomes" id="UP000199340"/>
    </source>
</evidence>
<accession>A0A1G8NZH3</accession>
<proteinExistence type="predicted"/>
<dbReference type="EMBL" id="FNEB01000006">
    <property type="protein sequence ID" value="SDI85378.1"/>
    <property type="molecule type" value="Genomic_DNA"/>
</dbReference>
<dbReference type="Pfam" id="PF05258">
    <property type="entry name" value="DciA"/>
    <property type="match status" value="1"/>
</dbReference>
<keyword evidence="2" id="KW-1185">Reference proteome</keyword>
<dbReference type="InterPro" id="IPR010593">
    <property type="entry name" value="DUF1159"/>
</dbReference>
<dbReference type="RefSeq" id="WP_090028905.1">
    <property type="nucleotide sequence ID" value="NZ_FNEB01000006.1"/>
</dbReference>
<reference evidence="1 2" key="1">
    <citation type="submission" date="2016-10" db="EMBL/GenBank/DDBJ databases">
        <authorList>
            <person name="de Groot N.N."/>
        </authorList>
    </citation>
    <scope>NUCLEOTIDE SEQUENCE [LARGE SCALE GENOMIC DNA]</scope>
    <source>
        <strain evidence="1 2">DSM 28010</strain>
    </source>
</reference>
<dbReference type="AlphaFoldDB" id="A0A1G8NZH3"/>
<sequence length="173" mass="18663">MSQRTGSTYGFARTSSLLQKRIRKASEGRGFAVTRLLTHWDEVVGEDIARIARPVDVKYGRQGMGATLTVLTTGAQAPMLEMQKEKLREKVNAVYGYNAIARLRITQTAPTGFAEGQAVFQPAPKAATAAPDPQLTQAAAQVAGDVRDVGLRDALEVLARNVLSKAKQTKGDH</sequence>
<protein>
    <recommendedName>
        <fullName evidence="3">RNA-binding protein</fullName>
    </recommendedName>
</protein>
<organism evidence="1 2">
    <name type="scientific">Lutimaribacter saemankumensis</name>
    <dbReference type="NCBI Taxonomy" id="490829"/>
    <lineage>
        <taxon>Bacteria</taxon>
        <taxon>Pseudomonadati</taxon>
        <taxon>Pseudomonadota</taxon>
        <taxon>Alphaproteobacteria</taxon>
        <taxon>Rhodobacterales</taxon>
        <taxon>Roseobacteraceae</taxon>
        <taxon>Lutimaribacter</taxon>
    </lineage>
</organism>
<dbReference type="PANTHER" id="PTHR36456">
    <property type="entry name" value="UPF0232 PROTEIN SCO3875"/>
    <property type="match status" value="1"/>
</dbReference>
<dbReference type="PANTHER" id="PTHR36456:SF1">
    <property type="entry name" value="UPF0232 PROTEIN SCO3875"/>
    <property type="match status" value="1"/>
</dbReference>
<gene>
    <name evidence="1" type="ORF">SAMN05421850_10611</name>
</gene>
<name>A0A1G8NZH3_9RHOB</name>
<dbReference type="InterPro" id="IPR007922">
    <property type="entry name" value="DciA-like"/>
</dbReference>
<dbReference type="PIRSF" id="PIRSF032064">
    <property type="entry name" value="UCP032064"/>
    <property type="match status" value="1"/>
</dbReference>
<evidence type="ECO:0000313" key="1">
    <source>
        <dbReference type="EMBL" id="SDI85378.1"/>
    </source>
</evidence>
<dbReference type="Proteomes" id="UP000199340">
    <property type="component" value="Unassembled WGS sequence"/>
</dbReference>
<evidence type="ECO:0008006" key="3">
    <source>
        <dbReference type="Google" id="ProtNLM"/>
    </source>
</evidence>
<dbReference type="OrthoDB" id="7160947at2"/>
<dbReference type="STRING" id="490829.SAMN05421850_10611"/>